<dbReference type="OrthoDB" id="5233271at2759"/>
<evidence type="ECO:0000313" key="2">
    <source>
        <dbReference type="EMBL" id="PVH97420.1"/>
    </source>
</evidence>
<dbReference type="EMBL" id="KZ805436">
    <property type="protein sequence ID" value="PVH97420.1"/>
    <property type="molecule type" value="Genomic_DNA"/>
</dbReference>
<gene>
    <name evidence="2" type="ORF">DM02DRAFT_616519</name>
</gene>
<feature type="compositionally biased region" description="Polar residues" evidence="1">
    <location>
        <begin position="1"/>
        <end position="10"/>
    </location>
</feature>
<dbReference type="Proteomes" id="UP000244855">
    <property type="component" value="Unassembled WGS sequence"/>
</dbReference>
<name>A0A2V1DH43_9PLEO</name>
<sequence>MVASGESTSPLDRHGPVEDGTSSIQNYPIESAIVGWIQSEHSRRIFGTALDSSAGWEGWLQLELEMAFRDIFDIDLDTQVREQSQIFNQLENPKKVDRETLLLPQTDNFKGMIIKLRCENGATNGSAIQGLVQEDLDMVSKVKAQYKDYTFVVLAMACTLEAHEALTNIGLDPIPQTEYIVDDLGTMKVYKYAKRQ</sequence>
<evidence type="ECO:0000256" key="1">
    <source>
        <dbReference type="SAM" id="MobiDB-lite"/>
    </source>
</evidence>
<keyword evidence="3" id="KW-1185">Reference proteome</keyword>
<feature type="region of interest" description="Disordered" evidence="1">
    <location>
        <begin position="1"/>
        <end position="23"/>
    </location>
</feature>
<dbReference type="AlphaFoldDB" id="A0A2V1DH43"/>
<accession>A0A2V1DH43</accession>
<reference evidence="2 3" key="1">
    <citation type="journal article" date="2018" name="Sci. Rep.">
        <title>Comparative genomics provides insights into the lifestyle and reveals functional heterogeneity of dark septate endophytic fungi.</title>
        <authorList>
            <person name="Knapp D.G."/>
            <person name="Nemeth J.B."/>
            <person name="Barry K."/>
            <person name="Hainaut M."/>
            <person name="Henrissat B."/>
            <person name="Johnson J."/>
            <person name="Kuo A."/>
            <person name="Lim J.H.P."/>
            <person name="Lipzen A."/>
            <person name="Nolan M."/>
            <person name="Ohm R.A."/>
            <person name="Tamas L."/>
            <person name="Grigoriev I.V."/>
            <person name="Spatafora J.W."/>
            <person name="Nagy L.G."/>
            <person name="Kovacs G.M."/>
        </authorList>
    </citation>
    <scope>NUCLEOTIDE SEQUENCE [LARGE SCALE GENOMIC DNA]</scope>
    <source>
        <strain evidence="2 3">DSE2036</strain>
    </source>
</reference>
<protein>
    <submittedName>
        <fullName evidence="2">Uncharacterized protein</fullName>
    </submittedName>
</protein>
<organism evidence="2 3">
    <name type="scientific">Periconia macrospinosa</name>
    <dbReference type="NCBI Taxonomy" id="97972"/>
    <lineage>
        <taxon>Eukaryota</taxon>
        <taxon>Fungi</taxon>
        <taxon>Dikarya</taxon>
        <taxon>Ascomycota</taxon>
        <taxon>Pezizomycotina</taxon>
        <taxon>Dothideomycetes</taxon>
        <taxon>Pleosporomycetidae</taxon>
        <taxon>Pleosporales</taxon>
        <taxon>Massarineae</taxon>
        <taxon>Periconiaceae</taxon>
        <taxon>Periconia</taxon>
    </lineage>
</organism>
<evidence type="ECO:0000313" key="3">
    <source>
        <dbReference type="Proteomes" id="UP000244855"/>
    </source>
</evidence>
<proteinExistence type="predicted"/>